<organism evidence="2 3">
    <name type="scientific">Tistrella mobilis</name>
    <dbReference type="NCBI Taxonomy" id="171437"/>
    <lineage>
        <taxon>Bacteria</taxon>
        <taxon>Pseudomonadati</taxon>
        <taxon>Pseudomonadota</taxon>
        <taxon>Alphaproteobacteria</taxon>
        <taxon>Geminicoccales</taxon>
        <taxon>Geminicoccaceae</taxon>
        <taxon>Tistrella</taxon>
    </lineage>
</organism>
<dbReference type="RefSeq" id="WP_062761332.1">
    <property type="nucleotide sequence ID" value="NZ_CP121045.1"/>
</dbReference>
<evidence type="ECO:0008006" key="4">
    <source>
        <dbReference type="Google" id="ProtNLM"/>
    </source>
</evidence>
<comment type="caution">
    <text evidence="2">The sequence shown here is derived from an EMBL/GenBank/DDBJ whole genome shotgun (WGS) entry which is preliminary data.</text>
</comment>
<keyword evidence="1" id="KW-0732">Signal</keyword>
<reference evidence="2 3" key="1">
    <citation type="submission" date="2015-12" db="EMBL/GenBank/DDBJ databases">
        <title>Genome sequence of Tistrella mobilis MCCC 1A02139.</title>
        <authorList>
            <person name="Lu L."/>
            <person name="Lai Q."/>
            <person name="Shao Z."/>
            <person name="Qian P."/>
        </authorList>
    </citation>
    <scope>NUCLEOTIDE SEQUENCE [LARGE SCALE GENOMIC DNA]</scope>
    <source>
        <strain evidence="2 3">MCCC 1A02139</strain>
    </source>
</reference>
<dbReference type="Proteomes" id="UP000075787">
    <property type="component" value="Unassembled WGS sequence"/>
</dbReference>
<proteinExistence type="predicted"/>
<protein>
    <recommendedName>
        <fullName evidence="4">UrcA family protein</fullName>
    </recommendedName>
</protein>
<accession>A0A162LZN3</accession>
<feature type="chain" id="PRO_5007837421" description="UrcA family protein" evidence="1">
    <location>
        <begin position="31"/>
        <end position="115"/>
    </location>
</feature>
<evidence type="ECO:0000313" key="3">
    <source>
        <dbReference type="Proteomes" id="UP000075787"/>
    </source>
</evidence>
<dbReference type="GeneID" id="97242034"/>
<dbReference type="AlphaFoldDB" id="A0A162LZN3"/>
<name>A0A162LZN3_9PROT</name>
<evidence type="ECO:0000313" key="2">
    <source>
        <dbReference type="EMBL" id="KYO57654.1"/>
    </source>
</evidence>
<evidence type="ECO:0000256" key="1">
    <source>
        <dbReference type="SAM" id="SignalP"/>
    </source>
</evidence>
<sequence>MTIRCLRTARPGRVRLHSIFLAGLMAGMFAAALPSGEARAQDATRSSCRSAVQTLAKLVADPPRRDRRVADYIAARQHLDRANRACDGNQGERAMAEADAGIRRLAPDLRGGVLR</sequence>
<feature type="signal peptide" evidence="1">
    <location>
        <begin position="1"/>
        <end position="30"/>
    </location>
</feature>
<dbReference type="EMBL" id="LPZR01000010">
    <property type="protein sequence ID" value="KYO57654.1"/>
    <property type="molecule type" value="Genomic_DNA"/>
</dbReference>
<gene>
    <name evidence="2" type="ORF">AUP44_19375</name>
</gene>